<gene>
    <name evidence="1" type="ORF">NVP1204O_03</name>
</gene>
<sequence length="114" mass="12065">MANATAAQAYTAVRALEAQMEDIDGEGYHLKVTLDVAIDKIIEDTVGVTTYDEAYAGIIVAASSLEDGFVQDDFDYGNFVIYKPNGGTVTPVAGSNTLFITNEGTYVTSLSDPA</sequence>
<reference evidence="1 2" key="1">
    <citation type="submission" date="2017-11" db="EMBL/GenBank/DDBJ databases">
        <title>A major lineage of nontailed dsDNA viruses as unrecognized killers of marine bacteria.</title>
        <authorList>
            <person name="Kauffman K.M."/>
            <person name="Hussain F.A."/>
            <person name="Yang J."/>
            <person name="Arevalo P."/>
            <person name="Brown J.M."/>
            <person name="Chang W.K."/>
            <person name="VanInsberghe D."/>
            <person name="Elsherbini J."/>
            <person name="Cutler M.B."/>
            <person name="Kelly L."/>
            <person name="Polz M.F."/>
        </authorList>
    </citation>
    <scope>NUCLEOTIDE SEQUENCE [LARGE SCALE GENOMIC DNA]</scope>
</reference>
<protein>
    <submittedName>
        <fullName evidence="1">Uncharacterized protein</fullName>
    </submittedName>
</protein>
<dbReference type="EMBL" id="MG592574">
    <property type="protein sequence ID" value="AUR95223.1"/>
    <property type="molecule type" value="Genomic_DNA"/>
</dbReference>
<dbReference type="Proteomes" id="UP000269294">
    <property type="component" value="Segment"/>
</dbReference>
<organism evidence="1 2">
    <name type="scientific">Vibrio phage 1.204.O._10N.222.46.F12</name>
    <dbReference type="NCBI Taxonomy" id="1881263"/>
    <lineage>
        <taxon>Viruses</taxon>
        <taxon>Duplodnaviria</taxon>
        <taxon>Heunggongvirae</taxon>
        <taxon>Uroviricota</taxon>
        <taxon>Caudoviricetes</taxon>
        <taxon>Autographivirales</taxon>
        <taxon>Cyclitvirus</taxon>
        <taxon>Cyclitvirus cyclit</taxon>
    </lineage>
</organism>
<proteinExistence type="predicted"/>
<evidence type="ECO:0000313" key="2">
    <source>
        <dbReference type="Proteomes" id="UP000269294"/>
    </source>
</evidence>
<keyword evidence="2" id="KW-1185">Reference proteome</keyword>
<accession>A0A2I7RNJ1</accession>
<name>A0A2I7RNJ1_9CAUD</name>
<evidence type="ECO:0000313" key="1">
    <source>
        <dbReference type="EMBL" id="AUR95223.1"/>
    </source>
</evidence>